<protein>
    <recommendedName>
        <fullName evidence="4">Extracellular thaumatin domain protein</fullName>
    </recommendedName>
</protein>
<sequence length="343" mass="37115">MNWILNLELPCIDKSGAAGPALPQSLRSPGGRMASRRQVPQSPARGRTQQGLDPCGVLFLFEVRTFPCPAAPFRHRHVSYVSLSTGFHRAVRAGELSYKNPQKPGLPSTLFFLCINTLFDQTTVFQSFFDFVFLLLSLGHLHSLESFAQPLTITTSKTSFLSIPSVKMMFTKALVAATFAALAAALPQPTVVRRQGGGGGVTIVNNMDSDVYAWSVTDRVSNMHTLSAGGGSYTESWQENSNGGGVSIKLSTHQDQTDVLQFEYTQSGETIFWDMSCIDMDRAASTFTQHGFDVSPSQTSVDCPAVNCHAGDTSCAEAYLQPKDDHATHGCPIDTTFTLSLGA</sequence>
<dbReference type="Pfam" id="PF04681">
    <property type="entry name" value="Bys1"/>
    <property type="match status" value="1"/>
</dbReference>
<keyword evidence="3" id="KW-1185">Reference proteome</keyword>
<gene>
    <name evidence="2" type="ORF">BJX66DRAFT_290021</name>
</gene>
<accession>A0ABR4GNR6</accession>
<dbReference type="InterPro" id="IPR006771">
    <property type="entry name" value="CetA-like"/>
</dbReference>
<dbReference type="Proteomes" id="UP001610563">
    <property type="component" value="Unassembled WGS sequence"/>
</dbReference>
<proteinExistence type="predicted"/>
<evidence type="ECO:0000313" key="2">
    <source>
        <dbReference type="EMBL" id="KAL2800719.1"/>
    </source>
</evidence>
<name>A0ABR4GNR6_9EURO</name>
<comment type="caution">
    <text evidence="2">The sequence shown here is derived from an EMBL/GenBank/DDBJ whole genome shotgun (WGS) entry which is preliminary data.</text>
</comment>
<feature type="region of interest" description="Disordered" evidence="1">
    <location>
        <begin position="20"/>
        <end position="50"/>
    </location>
</feature>
<dbReference type="PANTHER" id="PTHR36195">
    <property type="entry name" value="DOMAIN PROTEIN, PUTATIVE (AFU_ORTHOLOGUE AFUA_5G01990)-RELATED-RELATED"/>
    <property type="match status" value="1"/>
</dbReference>
<evidence type="ECO:0000313" key="3">
    <source>
        <dbReference type="Proteomes" id="UP001610563"/>
    </source>
</evidence>
<evidence type="ECO:0000256" key="1">
    <source>
        <dbReference type="SAM" id="MobiDB-lite"/>
    </source>
</evidence>
<dbReference type="PANTHER" id="PTHR36195:SF7">
    <property type="entry name" value="SECRETED THAUMATIN-LIKE PROTEIN CETA"/>
    <property type="match status" value="1"/>
</dbReference>
<reference evidence="2 3" key="1">
    <citation type="submission" date="2024-07" db="EMBL/GenBank/DDBJ databases">
        <title>Section-level genome sequencing and comparative genomics of Aspergillus sections Usti and Cavernicolus.</title>
        <authorList>
            <consortium name="Lawrence Berkeley National Laboratory"/>
            <person name="Nybo J.L."/>
            <person name="Vesth T.C."/>
            <person name="Theobald S."/>
            <person name="Frisvad J.C."/>
            <person name="Larsen T.O."/>
            <person name="Kjaerboelling I."/>
            <person name="Rothschild-Mancinelli K."/>
            <person name="Lyhne E.K."/>
            <person name="Kogle M.E."/>
            <person name="Barry K."/>
            <person name="Clum A."/>
            <person name="Na H."/>
            <person name="Ledsgaard L."/>
            <person name="Lin J."/>
            <person name="Lipzen A."/>
            <person name="Kuo A."/>
            <person name="Riley R."/>
            <person name="Mondo S."/>
            <person name="Labutti K."/>
            <person name="Haridas S."/>
            <person name="Pangalinan J."/>
            <person name="Salamov A.A."/>
            <person name="Simmons B.A."/>
            <person name="Magnuson J.K."/>
            <person name="Chen J."/>
            <person name="Drula E."/>
            <person name="Henrissat B."/>
            <person name="Wiebenga A."/>
            <person name="Lubbers R.J."/>
            <person name="Gomes A.C."/>
            <person name="Makela M.R."/>
            <person name="Stajich J."/>
            <person name="Grigoriev I.V."/>
            <person name="Mortensen U.H."/>
            <person name="De Vries R.P."/>
            <person name="Baker S.E."/>
            <person name="Andersen M.R."/>
        </authorList>
    </citation>
    <scope>NUCLEOTIDE SEQUENCE [LARGE SCALE GENOMIC DNA]</scope>
    <source>
        <strain evidence="2 3">CBS 209.92</strain>
    </source>
</reference>
<organism evidence="2 3">
    <name type="scientific">Aspergillus keveii</name>
    <dbReference type="NCBI Taxonomy" id="714993"/>
    <lineage>
        <taxon>Eukaryota</taxon>
        <taxon>Fungi</taxon>
        <taxon>Dikarya</taxon>
        <taxon>Ascomycota</taxon>
        <taxon>Pezizomycotina</taxon>
        <taxon>Eurotiomycetes</taxon>
        <taxon>Eurotiomycetidae</taxon>
        <taxon>Eurotiales</taxon>
        <taxon>Aspergillaceae</taxon>
        <taxon>Aspergillus</taxon>
        <taxon>Aspergillus subgen. Nidulantes</taxon>
    </lineage>
</organism>
<evidence type="ECO:0008006" key="4">
    <source>
        <dbReference type="Google" id="ProtNLM"/>
    </source>
</evidence>
<dbReference type="EMBL" id="JBFTWV010000002">
    <property type="protein sequence ID" value="KAL2800719.1"/>
    <property type="molecule type" value="Genomic_DNA"/>
</dbReference>